<feature type="domain" description="HicB-like antitoxin of toxin-antitoxin system" evidence="1">
    <location>
        <begin position="15"/>
        <end position="59"/>
    </location>
</feature>
<dbReference type="SUPFAM" id="SSF143100">
    <property type="entry name" value="TTHA1013/TTHA0281-like"/>
    <property type="match status" value="1"/>
</dbReference>
<proteinExistence type="predicted"/>
<comment type="caution">
    <text evidence="2">The sequence shown here is derived from an EMBL/GenBank/DDBJ whole genome shotgun (WGS) entry which is preliminary data.</text>
</comment>
<protein>
    <recommendedName>
        <fullName evidence="1">HicB-like antitoxin of toxin-antitoxin system domain-containing protein</fullName>
    </recommendedName>
</protein>
<dbReference type="RefSeq" id="WP_344655079.1">
    <property type="nucleotide sequence ID" value="NZ_BAAAQM010000001.1"/>
</dbReference>
<dbReference type="EMBL" id="BAAAQM010000001">
    <property type="protein sequence ID" value="GAA1951682.1"/>
    <property type="molecule type" value="Genomic_DNA"/>
</dbReference>
<dbReference type="Proteomes" id="UP001499854">
    <property type="component" value="Unassembled WGS sequence"/>
</dbReference>
<accession>A0ABN2QG38</accession>
<name>A0ABN2QG38_9ACTN</name>
<evidence type="ECO:0000313" key="3">
    <source>
        <dbReference type="Proteomes" id="UP001499854"/>
    </source>
</evidence>
<dbReference type="InterPro" id="IPR031807">
    <property type="entry name" value="HicB-like"/>
</dbReference>
<dbReference type="Gene3D" id="3.30.160.250">
    <property type="match status" value="1"/>
</dbReference>
<keyword evidence="3" id="KW-1185">Reference proteome</keyword>
<gene>
    <name evidence="2" type="ORF">GCM10009838_03490</name>
</gene>
<evidence type="ECO:0000259" key="1">
    <source>
        <dbReference type="Pfam" id="PF15919"/>
    </source>
</evidence>
<dbReference type="Pfam" id="PF15919">
    <property type="entry name" value="HicB_lk_antitox"/>
    <property type="match status" value="1"/>
</dbReference>
<organism evidence="2 3">
    <name type="scientific">Catenulispora subtropica</name>
    <dbReference type="NCBI Taxonomy" id="450798"/>
    <lineage>
        <taxon>Bacteria</taxon>
        <taxon>Bacillati</taxon>
        <taxon>Actinomycetota</taxon>
        <taxon>Actinomycetes</taxon>
        <taxon>Catenulisporales</taxon>
        <taxon>Catenulisporaceae</taxon>
        <taxon>Catenulispora</taxon>
    </lineage>
</organism>
<reference evidence="2 3" key="1">
    <citation type="journal article" date="2019" name="Int. J. Syst. Evol. Microbiol.">
        <title>The Global Catalogue of Microorganisms (GCM) 10K type strain sequencing project: providing services to taxonomists for standard genome sequencing and annotation.</title>
        <authorList>
            <consortium name="The Broad Institute Genomics Platform"/>
            <consortium name="The Broad Institute Genome Sequencing Center for Infectious Disease"/>
            <person name="Wu L."/>
            <person name="Ma J."/>
        </authorList>
    </citation>
    <scope>NUCLEOTIDE SEQUENCE [LARGE SCALE GENOMIC DNA]</scope>
    <source>
        <strain evidence="2 3">JCM 16013</strain>
    </source>
</reference>
<sequence>MTEAEAPKSYRAIAELDGDWWVVTVPELRGVYTQGRTYDQAKSMARDAVATMLEVAANRVVVTMEVHLPDHAETAISQVEQARAARDEAAAAEQRTLAESARRLRAAGVKVVDAAALLDISKQRVYQLLADC</sequence>
<evidence type="ECO:0000313" key="2">
    <source>
        <dbReference type="EMBL" id="GAA1951682.1"/>
    </source>
</evidence>
<dbReference type="InterPro" id="IPR035069">
    <property type="entry name" value="TTHA1013/TTHA0281-like"/>
</dbReference>